<dbReference type="Pfam" id="PF09233">
    <property type="entry name" value="Endonuc-EcoRV"/>
    <property type="match status" value="1"/>
</dbReference>
<reference evidence="5" key="1">
    <citation type="submission" date="2017-09" db="EMBL/GenBank/DDBJ databases">
        <title>Depth-based differentiation of microbial function through sediment-hosted aquifers and enrichment of novel symbionts in the deep terrestrial subsurface.</title>
        <authorList>
            <person name="Probst A.J."/>
            <person name="Ladd B."/>
            <person name="Jarett J.K."/>
            <person name="Geller-Mcgrath D.E."/>
            <person name="Sieber C.M.K."/>
            <person name="Emerson J.B."/>
            <person name="Anantharaman K."/>
            <person name="Thomas B.C."/>
            <person name="Malmstrom R."/>
            <person name="Stieglmeier M."/>
            <person name="Klingl A."/>
            <person name="Woyke T."/>
            <person name="Ryan C.M."/>
            <person name="Banfield J.F."/>
        </authorList>
    </citation>
    <scope>NUCLEOTIDE SEQUENCE [LARGE SCALE GENOMIC DNA]</scope>
</reference>
<proteinExistence type="predicted"/>
<keyword evidence="1" id="KW-0540">Nuclease</keyword>
<evidence type="ECO:0000256" key="3">
    <source>
        <dbReference type="ARBA" id="ARBA00022801"/>
    </source>
</evidence>
<evidence type="ECO:0000313" key="4">
    <source>
        <dbReference type="EMBL" id="PIR88865.1"/>
    </source>
</evidence>
<keyword evidence="3" id="KW-0378">Hydrolase</keyword>
<protein>
    <submittedName>
        <fullName evidence="4">Restriction endonuclease</fullName>
    </submittedName>
</protein>
<name>A0A2H0USU3_9BACT</name>
<evidence type="ECO:0000256" key="2">
    <source>
        <dbReference type="ARBA" id="ARBA00022759"/>
    </source>
</evidence>
<organism evidence="4 5">
    <name type="scientific">Candidatus Harrisonbacteria bacterium CG10_big_fil_rev_8_21_14_0_10_40_38</name>
    <dbReference type="NCBI Taxonomy" id="1974583"/>
    <lineage>
        <taxon>Bacteria</taxon>
        <taxon>Candidatus Harrisoniibacteriota</taxon>
    </lineage>
</organism>
<dbReference type="EMBL" id="PFAZ01000014">
    <property type="protein sequence ID" value="PIR88865.1"/>
    <property type="molecule type" value="Genomic_DNA"/>
</dbReference>
<dbReference type="SUPFAM" id="SSF52980">
    <property type="entry name" value="Restriction endonuclease-like"/>
    <property type="match status" value="1"/>
</dbReference>
<dbReference type="InterPro" id="IPR037057">
    <property type="entry name" value="DNA_rep_MutH/T2_RE_sf"/>
</dbReference>
<dbReference type="Gene3D" id="3.40.600.10">
    <property type="entry name" value="DNA mismatch repair MutH/Restriction endonuclease, type II"/>
    <property type="match status" value="1"/>
</dbReference>
<dbReference type="InterPro" id="IPR011335">
    <property type="entry name" value="Restrct_endonuc-II-like"/>
</dbReference>
<dbReference type="GO" id="GO:0003677">
    <property type="term" value="F:DNA binding"/>
    <property type="evidence" value="ECO:0007669"/>
    <property type="project" value="InterPro"/>
</dbReference>
<sequence>MEHDNFQKNLLKHTEDFRKVLATPSGDWSVKGFIDIAKNVYTISVDTKVVSKIIELMMFPVIQKFAKENGYEMIFSAEQNHYPDVTFVTKDKKKIALDLKSTYRKNHDVVSGFTLGAFTGYFRYRDSKKNITFPYKDYDKHYILGIIYTQQEELIDENKVYNIDDLEDILSVVKDFDFIVQEKYRIAKDRPGSGNTKNIGSCVKMSELREGAGPFSTLGVKVFDDYWINYMTLEMARSAKLKRPPYSNLKDYLKYRNIKNL</sequence>
<dbReference type="AlphaFoldDB" id="A0A2H0USU3"/>
<accession>A0A2H0USU3</accession>
<keyword evidence="2 4" id="KW-0255">Endonuclease</keyword>
<dbReference type="Proteomes" id="UP000231157">
    <property type="component" value="Unassembled WGS sequence"/>
</dbReference>
<comment type="caution">
    <text evidence="4">The sequence shown here is derived from an EMBL/GenBank/DDBJ whole genome shotgun (WGS) entry which is preliminary data.</text>
</comment>
<dbReference type="CDD" id="cd22323">
    <property type="entry name" value="EcoRV-like"/>
    <property type="match status" value="1"/>
</dbReference>
<dbReference type="GO" id="GO:0016787">
    <property type="term" value="F:hydrolase activity"/>
    <property type="evidence" value="ECO:0007669"/>
    <property type="project" value="UniProtKB-KW"/>
</dbReference>
<gene>
    <name evidence="4" type="ORF">COU07_04150</name>
</gene>
<evidence type="ECO:0000256" key="1">
    <source>
        <dbReference type="ARBA" id="ARBA00022722"/>
    </source>
</evidence>
<dbReference type="GO" id="GO:0004519">
    <property type="term" value="F:endonuclease activity"/>
    <property type="evidence" value="ECO:0007669"/>
    <property type="project" value="UniProtKB-KW"/>
</dbReference>
<evidence type="ECO:0000313" key="5">
    <source>
        <dbReference type="Proteomes" id="UP000231157"/>
    </source>
</evidence>
<dbReference type="InterPro" id="IPR015314">
    <property type="entry name" value="Restrct_endonuc_II_EcoRV"/>
</dbReference>